<dbReference type="Proteomes" id="UP000230002">
    <property type="component" value="Unassembled WGS sequence"/>
</dbReference>
<dbReference type="STRING" id="1077348.A0A2G8RZ02"/>
<proteinExistence type="predicted"/>
<dbReference type="EMBL" id="AYKW01000038">
    <property type="protein sequence ID" value="PIL26742.1"/>
    <property type="molecule type" value="Genomic_DNA"/>
</dbReference>
<accession>A0A2G8RZ02</accession>
<sequence length="375" mass="40371">MYSPGFAPITGGTVLSSQTSGRLGNNNTRNAFPALQKLHTSDNIPSNDVEFSGTVLPLISSTSLTVLDLTVSLRSPSKIPEYFDEICSSAAIAPLRQLHLRIYVTSRPQCAMGMGIFARDTVTHRIPFADILPHLARLPALTDISISTESRILSNDSPSVLVALLDVCDEDLAAVAAAWPDLARLSIAYSDWAGRCRGPCMPSLGAVVALAGRCRKLERVDVEFADVDADELVRLEARASTSTSTSLGTCCTPAPGESGSGSESSQSLREVQTALRQIATVSGLRPQPPSQHRTGNIYLKYEHHERLSVAEPLRLAAALRKLFPNLRSGLEESHVVAGGMEEGLRRGDNDMVIDPETDAMRLLKALDELDLDAEL</sequence>
<evidence type="ECO:0000313" key="2">
    <source>
        <dbReference type="EMBL" id="PIL26742.1"/>
    </source>
</evidence>
<name>A0A2G8RZ02_9APHY</name>
<dbReference type="OrthoDB" id="2755377at2759"/>
<protein>
    <submittedName>
        <fullName evidence="2">Uncharacterized protein</fullName>
    </submittedName>
</protein>
<reference evidence="2 3" key="1">
    <citation type="journal article" date="2015" name="Sci. Rep.">
        <title>Chromosome-level genome map provides insights into diverse defense mechanisms in the medicinal fungus Ganoderma sinense.</title>
        <authorList>
            <person name="Zhu Y."/>
            <person name="Xu J."/>
            <person name="Sun C."/>
            <person name="Zhou S."/>
            <person name="Xu H."/>
            <person name="Nelson D.R."/>
            <person name="Qian J."/>
            <person name="Song J."/>
            <person name="Luo H."/>
            <person name="Xiang L."/>
            <person name="Li Y."/>
            <person name="Xu Z."/>
            <person name="Ji A."/>
            <person name="Wang L."/>
            <person name="Lu S."/>
            <person name="Hayward A."/>
            <person name="Sun W."/>
            <person name="Li X."/>
            <person name="Schwartz D.C."/>
            <person name="Wang Y."/>
            <person name="Chen S."/>
        </authorList>
    </citation>
    <scope>NUCLEOTIDE SEQUENCE [LARGE SCALE GENOMIC DNA]</scope>
    <source>
        <strain evidence="2 3">ZZ0214-1</strain>
    </source>
</reference>
<dbReference type="AlphaFoldDB" id="A0A2G8RZ02"/>
<keyword evidence="3" id="KW-1185">Reference proteome</keyword>
<comment type="caution">
    <text evidence="2">The sequence shown here is derived from an EMBL/GenBank/DDBJ whole genome shotgun (WGS) entry which is preliminary data.</text>
</comment>
<dbReference type="InterPro" id="IPR032675">
    <property type="entry name" value="LRR_dom_sf"/>
</dbReference>
<dbReference type="Gene3D" id="3.80.10.10">
    <property type="entry name" value="Ribonuclease Inhibitor"/>
    <property type="match status" value="1"/>
</dbReference>
<feature type="region of interest" description="Disordered" evidence="1">
    <location>
        <begin position="246"/>
        <end position="269"/>
    </location>
</feature>
<evidence type="ECO:0000256" key="1">
    <source>
        <dbReference type="SAM" id="MobiDB-lite"/>
    </source>
</evidence>
<feature type="compositionally biased region" description="Low complexity" evidence="1">
    <location>
        <begin position="256"/>
        <end position="267"/>
    </location>
</feature>
<evidence type="ECO:0000313" key="3">
    <source>
        <dbReference type="Proteomes" id="UP000230002"/>
    </source>
</evidence>
<organism evidence="2 3">
    <name type="scientific">Ganoderma sinense ZZ0214-1</name>
    <dbReference type="NCBI Taxonomy" id="1077348"/>
    <lineage>
        <taxon>Eukaryota</taxon>
        <taxon>Fungi</taxon>
        <taxon>Dikarya</taxon>
        <taxon>Basidiomycota</taxon>
        <taxon>Agaricomycotina</taxon>
        <taxon>Agaricomycetes</taxon>
        <taxon>Polyporales</taxon>
        <taxon>Polyporaceae</taxon>
        <taxon>Ganoderma</taxon>
    </lineage>
</organism>
<gene>
    <name evidence="2" type="ORF">GSI_11156</name>
</gene>